<gene>
    <name evidence="9" type="ORF">SAMN05877831_102178</name>
</gene>
<evidence type="ECO:0000256" key="1">
    <source>
        <dbReference type="ARBA" id="ARBA00004651"/>
    </source>
</evidence>
<sequence>MPPPPASRRTARLMLAPALGMLAGWMLVPLAMTLWFSLQRYTLITSGAQGFAGLENYRYFITDPAFAPSLGNTLALVLGVLALTLPGGLGIALVLAQPFWGRGVVRALVLAPFFIMPSVSALVWKTMLLHPMSGLLAHLARSLGLQPFDFLSQAPLATLIALLAWQWVPFVALILLTALQSLDPAQIEAARLDGAGPAARLRHLILPHLGRAIAVAVLIQTIFLLSTFAEILVTTNGGPGTASTTLTYLVYIQSLLQFDPGTGAAGGILAVLLANAVAIFLMRLIGRALER</sequence>
<feature type="domain" description="ABC transmembrane type-1" evidence="8">
    <location>
        <begin position="70"/>
        <end position="281"/>
    </location>
</feature>
<name>A0A285RY15_9RHOB</name>
<comment type="subcellular location">
    <subcellularLocation>
        <location evidence="1 7">Cell membrane</location>
        <topology evidence="1 7">Multi-pass membrane protein</topology>
    </subcellularLocation>
</comment>
<comment type="similarity">
    <text evidence="7">Belongs to the binding-protein-dependent transport system permease family.</text>
</comment>
<dbReference type="CDD" id="cd06261">
    <property type="entry name" value="TM_PBP2"/>
    <property type="match status" value="1"/>
</dbReference>
<evidence type="ECO:0000256" key="5">
    <source>
        <dbReference type="ARBA" id="ARBA00022989"/>
    </source>
</evidence>
<evidence type="ECO:0000313" key="10">
    <source>
        <dbReference type="Proteomes" id="UP000219111"/>
    </source>
</evidence>
<feature type="transmembrane region" description="Helical" evidence="7">
    <location>
        <begin position="103"/>
        <end position="124"/>
    </location>
</feature>
<dbReference type="Gene3D" id="1.10.3720.10">
    <property type="entry name" value="MetI-like"/>
    <property type="match status" value="1"/>
</dbReference>
<dbReference type="GO" id="GO:0005886">
    <property type="term" value="C:plasma membrane"/>
    <property type="evidence" value="ECO:0007669"/>
    <property type="project" value="UniProtKB-SubCell"/>
</dbReference>
<evidence type="ECO:0000256" key="3">
    <source>
        <dbReference type="ARBA" id="ARBA00022475"/>
    </source>
</evidence>
<dbReference type="GO" id="GO:0055085">
    <property type="term" value="P:transmembrane transport"/>
    <property type="evidence" value="ECO:0007669"/>
    <property type="project" value="InterPro"/>
</dbReference>
<feature type="transmembrane region" description="Helical" evidence="7">
    <location>
        <begin position="156"/>
        <end position="179"/>
    </location>
</feature>
<feature type="transmembrane region" description="Helical" evidence="7">
    <location>
        <begin position="74"/>
        <end position="96"/>
    </location>
</feature>
<evidence type="ECO:0000256" key="2">
    <source>
        <dbReference type="ARBA" id="ARBA00022448"/>
    </source>
</evidence>
<keyword evidence="10" id="KW-1185">Reference proteome</keyword>
<evidence type="ECO:0000259" key="8">
    <source>
        <dbReference type="PROSITE" id="PS50928"/>
    </source>
</evidence>
<keyword evidence="5 7" id="KW-1133">Transmembrane helix</keyword>
<keyword evidence="6 7" id="KW-0472">Membrane</keyword>
<dbReference type="Proteomes" id="UP000219111">
    <property type="component" value="Unassembled WGS sequence"/>
</dbReference>
<dbReference type="InterPro" id="IPR000515">
    <property type="entry name" value="MetI-like"/>
</dbReference>
<proteinExistence type="inferred from homology"/>
<evidence type="ECO:0000256" key="6">
    <source>
        <dbReference type="ARBA" id="ARBA00023136"/>
    </source>
</evidence>
<dbReference type="OrthoDB" id="5812615at2"/>
<feature type="transmembrane region" description="Helical" evidence="7">
    <location>
        <begin position="209"/>
        <end position="229"/>
    </location>
</feature>
<dbReference type="PROSITE" id="PS50928">
    <property type="entry name" value="ABC_TM1"/>
    <property type="match status" value="1"/>
</dbReference>
<dbReference type="RefSeq" id="WP_097069058.1">
    <property type="nucleotide sequence ID" value="NZ_OBMT01000002.1"/>
</dbReference>
<evidence type="ECO:0000256" key="7">
    <source>
        <dbReference type="RuleBase" id="RU363032"/>
    </source>
</evidence>
<evidence type="ECO:0000256" key="4">
    <source>
        <dbReference type="ARBA" id="ARBA00022692"/>
    </source>
</evidence>
<dbReference type="InterPro" id="IPR035906">
    <property type="entry name" value="MetI-like_sf"/>
</dbReference>
<dbReference type="PANTHER" id="PTHR43005:SF2">
    <property type="entry name" value="INTEGRAL MEMBRANE SUGAR TRANSPORT PROTEIN"/>
    <property type="match status" value="1"/>
</dbReference>
<accession>A0A285RY15</accession>
<feature type="transmembrane region" description="Helical" evidence="7">
    <location>
        <begin position="264"/>
        <end position="285"/>
    </location>
</feature>
<dbReference type="PANTHER" id="PTHR43005">
    <property type="entry name" value="BLR7065 PROTEIN"/>
    <property type="match status" value="1"/>
</dbReference>
<feature type="transmembrane region" description="Helical" evidence="7">
    <location>
        <begin position="12"/>
        <end position="36"/>
    </location>
</feature>
<keyword evidence="3" id="KW-1003">Cell membrane</keyword>
<dbReference type="AlphaFoldDB" id="A0A285RY15"/>
<dbReference type="Pfam" id="PF00528">
    <property type="entry name" value="BPD_transp_1"/>
    <property type="match status" value="1"/>
</dbReference>
<organism evidence="9 10">
    <name type="scientific">Rhodobacter maris</name>
    <dbReference type="NCBI Taxonomy" id="446682"/>
    <lineage>
        <taxon>Bacteria</taxon>
        <taxon>Pseudomonadati</taxon>
        <taxon>Pseudomonadota</taxon>
        <taxon>Alphaproteobacteria</taxon>
        <taxon>Rhodobacterales</taxon>
        <taxon>Rhodobacter group</taxon>
        <taxon>Rhodobacter</taxon>
    </lineage>
</organism>
<reference evidence="10" key="1">
    <citation type="submission" date="2017-08" db="EMBL/GenBank/DDBJ databases">
        <authorList>
            <person name="Varghese N."/>
            <person name="Submissions S."/>
        </authorList>
    </citation>
    <scope>NUCLEOTIDE SEQUENCE [LARGE SCALE GENOMIC DNA]</scope>
    <source>
        <strain evidence="10">JA276</strain>
    </source>
</reference>
<keyword evidence="4 7" id="KW-0812">Transmembrane</keyword>
<dbReference type="SUPFAM" id="SSF161098">
    <property type="entry name" value="MetI-like"/>
    <property type="match status" value="1"/>
</dbReference>
<keyword evidence="2 7" id="KW-0813">Transport</keyword>
<dbReference type="EMBL" id="OBMT01000002">
    <property type="protein sequence ID" value="SOB99472.1"/>
    <property type="molecule type" value="Genomic_DNA"/>
</dbReference>
<evidence type="ECO:0000313" key="9">
    <source>
        <dbReference type="EMBL" id="SOB99472.1"/>
    </source>
</evidence>
<protein>
    <submittedName>
        <fullName evidence="9">Sorbitol ABC transporter membrane protein /mannitol ABC transporter membrane protein</fullName>
    </submittedName>
</protein>